<feature type="transmembrane region" description="Helical" evidence="1">
    <location>
        <begin position="7"/>
        <end position="32"/>
    </location>
</feature>
<keyword evidence="1" id="KW-0472">Membrane</keyword>
<proteinExistence type="predicted"/>
<feature type="transmembrane region" description="Helical" evidence="1">
    <location>
        <begin position="106"/>
        <end position="125"/>
    </location>
</feature>
<dbReference type="STRING" id="555875.SAMN04488124_3533"/>
<feature type="transmembrane region" description="Helical" evidence="1">
    <location>
        <begin position="44"/>
        <end position="63"/>
    </location>
</feature>
<gene>
    <name evidence="2" type="ORF">SAMN04488124_3533</name>
</gene>
<protein>
    <recommendedName>
        <fullName evidence="4">Integral membrane protein</fullName>
    </recommendedName>
</protein>
<sequence>MTLQLGLLDAFGVVAMALALSLGGVALGLATLWDAGERGSDHPVRWGVLAVVVPPSLVAYFVVRRRLGSRGPPTPEERGARTVAAGVLAAVVVGSLFAPPDPISQIRWFLPTLAVTTPLAYLAFFRD</sequence>
<reference evidence="3" key="1">
    <citation type="submission" date="2016-10" db="EMBL/GenBank/DDBJ databases">
        <authorList>
            <person name="Varghese N."/>
            <person name="Submissions S."/>
        </authorList>
    </citation>
    <scope>NUCLEOTIDE SEQUENCE [LARGE SCALE GENOMIC DNA]</scope>
    <source>
        <strain evidence="3">CGMCC 1.8711</strain>
    </source>
</reference>
<dbReference type="Proteomes" id="UP000243250">
    <property type="component" value="Unassembled WGS sequence"/>
</dbReference>
<keyword evidence="1" id="KW-0812">Transmembrane</keyword>
<evidence type="ECO:0000256" key="1">
    <source>
        <dbReference type="SAM" id="Phobius"/>
    </source>
</evidence>
<dbReference type="RefSeq" id="WP_089883389.1">
    <property type="nucleotide sequence ID" value="NZ_FOYS01000007.1"/>
</dbReference>
<evidence type="ECO:0000313" key="3">
    <source>
        <dbReference type="Proteomes" id="UP000243250"/>
    </source>
</evidence>
<keyword evidence="1" id="KW-1133">Transmembrane helix</keyword>
<dbReference type="OrthoDB" id="321654at2157"/>
<dbReference type="AlphaFoldDB" id="A0A1I6IQR5"/>
<organism evidence="2 3">
    <name type="scientific">Halogeometricum limi</name>
    <dbReference type="NCBI Taxonomy" id="555875"/>
    <lineage>
        <taxon>Archaea</taxon>
        <taxon>Methanobacteriati</taxon>
        <taxon>Methanobacteriota</taxon>
        <taxon>Stenosarchaea group</taxon>
        <taxon>Halobacteria</taxon>
        <taxon>Halobacteriales</taxon>
        <taxon>Haloferacaceae</taxon>
        <taxon>Halogeometricum</taxon>
    </lineage>
</organism>
<evidence type="ECO:0008006" key="4">
    <source>
        <dbReference type="Google" id="ProtNLM"/>
    </source>
</evidence>
<accession>A0A1I6IQR5</accession>
<feature type="transmembrane region" description="Helical" evidence="1">
    <location>
        <begin position="83"/>
        <end position="100"/>
    </location>
</feature>
<keyword evidence="3" id="KW-1185">Reference proteome</keyword>
<evidence type="ECO:0000313" key="2">
    <source>
        <dbReference type="EMBL" id="SFR69097.1"/>
    </source>
</evidence>
<name>A0A1I6IQR5_9EURY</name>
<dbReference type="EMBL" id="FOYS01000007">
    <property type="protein sequence ID" value="SFR69097.1"/>
    <property type="molecule type" value="Genomic_DNA"/>
</dbReference>